<evidence type="ECO:0000313" key="2">
    <source>
        <dbReference type="Proteomes" id="UP000002363"/>
    </source>
</evidence>
<dbReference type="Proteomes" id="UP000002363">
    <property type="component" value="Chromosome"/>
</dbReference>
<gene>
    <name evidence="1" type="ordered locus">ECL_01512</name>
</gene>
<evidence type="ECO:0000313" key="1">
    <source>
        <dbReference type="EMBL" id="ADF61071.1"/>
    </source>
</evidence>
<dbReference type="EnsemblBacteria" id="ADF61071">
    <property type="protein sequence ID" value="ADF61071"/>
    <property type="gene ID" value="ECL_01512"/>
</dbReference>
<dbReference type="KEGG" id="enc:ECL_01512"/>
<dbReference type="AlphaFoldDB" id="A0A0H3CIG4"/>
<sequence>MLKSVLEQKFFLCDFPFLMRQKKRSSQNFILVKNNAQQEIPNSPHPLMLGDV</sequence>
<organism evidence="1 2">
    <name type="scientific">Enterobacter cloacae subsp. cloacae (strain ATCC 13047 / DSM 30054 / NBRC 13535 / NCTC 10005 / WDCM 00083 / NCDC 279-56)</name>
    <dbReference type="NCBI Taxonomy" id="716541"/>
    <lineage>
        <taxon>Bacteria</taxon>
        <taxon>Pseudomonadati</taxon>
        <taxon>Pseudomonadota</taxon>
        <taxon>Gammaproteobacteria</taxon>
        <taxon>Enterobacterales</taxon>
        <taxon>Enterobacteriaceae</taxon>
        <taxon>Enterobacter</taxon>
        <taxon>Enterobacter cloacae complex</taxon>
    </lineage>
</organism>
<dbReference type="STRING" id="716541.ECL_01512"/>
<keyword evidence="2" id="KW-1185">Reference proteome</keyword>
<protein>
    <submittedName>
        <fullName evidence="1">Uncharacterized protein</fullName>
    </submittedName>
</protein>
<accession>A0A0H3CIG4</accession>
<name>A0A0H3CIG4_ENTCC</name>
<dbReference type="EMBL" id="CP001918">
    <property type="protein sequence ID" value="ADF61071.1"/>
    <property type="molecule type" value="Genomic_DNA"/>
</dbReference>
<dbReference type="HOGENOM" id="CLU_3079451_0_0_6"/>
<dbReference type="PATRIC" id="fig|716541.4.peg.1752"/>
<proteinExistence type="predicted"/>
<reference evidence="1 2" key="1">
    <citation type="journal article" date="2010" name="J. Bacteriol.">
        <title>Complete genome sequence of Enterobacter cloacae subsp. cloacae type strain ATCC 13047.</title>
        <authorList>
            <person name="Ren Y."/>
            <person name="Ren Y."/>
            <person name="Zhou Z."/>
            <person name="Guo X."/>
            <person name="Li Y."/>
            <person name="Feng L."/>
            <person name="Wang L."/>
        </authorList>
    </citation>
    <scope>NUCLEOTIDE SEQUENCE [LARGE SCALE GENOMIC DNA]</scope>
    <source>
        <strain evidence="2">ATCC 13047 / DSM 30054 / NBRC 13535 / NCTC 10005 / WDCM 00083 / NCDC 279-56</strain>
    </source>
</reference>